<dbReference type="Gene3D" id="2.30.110.10">
    <property type="entry name" value="Electron Transport, Fmn-binding Protein, Chain A"/>
    <property type="match status" value="1"/>
</dbReference>
<dbReference type="STRING" id="1848.SAMN05443637_1216"/>
<dbReference type="OrthoDB" id="159383at2"/>
<reference evidence="3 4" key="1">
    <citation type="submission" date="2016-11" db="EMBL/GenBank/DDBJ databases">
        <authorList>
            <person name="Jaros S."/>
            <person name="Januszkiewicz K."/>
            <person name="Wedrychowicz H."/>
        </authorList>
    </citation>
    <scope>NUCLEOTIDE SEQUENCE [LARGE SCALE GENOMIC DNA]</scope>
    <source>
        <strain evidence="3 4">DSM 43832</strain>
    </source>
</reference>
<dbReference type="InterPro" id="IPR019920">
    <property type="entry name" value="F420-binding_dom_put"/>
</dbReference>
<feature type="domain" description="Pyridoxamine 5'-phosphate oxidase N-terminal" evidence="2">
    <location>
        <begin position="4"/>
        <end position="110"/>
    </location>
</feature>
<keyword evidence="1" id="KW-0560">Oxidoreductase</keyword>
<evidence type="ECO:0000259" key="2">
    <source>
        <dbReference type="Pfam" id="PF01243"/>
    </source>
</evidence>
<dbReference type="EMBL" id="FRAP01000021">
    <property type="protein sequence ID" value="SHL20671.1"/>
    <property type="molecule type" value="Genomic_DNA"/>
</dbReference>
<accession>A0A1M6YQR9</accession>
<dbReference type="InterPro" id="IPR052019">
    <property type="entry name" value="F420H2_bilvrd_red/Heme_oxyg"/>
</dbReference>
<dbReference type="GO" id="GO:0005829">
    <property type="term" value="C:cytosol"/>
    <property type="evidence" value="ECO:0007669"/>
    <property type="project" value="TreeGrafter"/>
</dbReference>
<sequence length="142" mass="15528">MVGFTDEVRAFLSEGTRTGKLAWAAKDGRPLVAPVWFVVDERTDELVFTTGALSAKGRALMRDPRLALCVDESSPPYSYVQVQGTATASEDLDELRAWATRIGARYMGAERAEEFGRRNGVAGELLVRLCPVKVLSDFDVTG</sequence>
<evidence type="ECO:0000313" key="4">
    <source>
        <dbReference type="Proteomes" id="UP000184363"/>
    </source>
</evidence>
<dbReference type="SUPFAM" id="SSF50475">
    <property type="entry name" value="FMN-binding split barrel"/>
    <property type="match status" value="1"/>
</dbReference>
<dbReference type="InterPro" id="IPR012349">
    <property type="entry name" value="Split_barrel_FMN-bd"/>
</dbReference>
<organism evidence="3 4">
    <name type="scientific">Pseudonocardia thermophila</name>
    <dbReference type="NCBI Taxonomy" id="1848"/>
    <lineage>
        <taxon>Bacteria</taxon>
        <taxon>Bacillati</taxon>
        <taxon>Actinomycetota</taxon>
        <taxon>Actinomycetes</taxon>
        <taxon>Pseudonocardiales</taxon>
        <taxon>Pseudonocardiaceae</taxon>
        <taxon>Pseudonocardia</taxon>
    </lineage>
</organism>
<evidence type="ECO:0000313" key="3">
    <source>
        <dbReference type="EMBL" id="SHL20671.1"/>
    </source>
</evidence>
<proteinExistence type="predicted"/>
<dbReference type="InterPro" id="IPR011576">
    <property type="entry name" value="Pyridox_Oxase_N"/>
</dbReference>
<dbReference type="Proteomes" id="UP000184363">
    <property type="component" value="Unassembled WGS sequence"/>
</dbReference>
<dbReference type="GO" id="GO:0016627">
    <property type="term" value="F:oxidoreductase activity, acting on the CH-CH group of donors"/>
    <property type="evidence" value="ECO:0007669"/>
    <property type="project" value="TreeGrafter"/>
</dbReference>
<gene>
    <name evidence="3" type="ORF">SAMN05443637_1216</name>
</gene>
<name>A0A1M6YQR9_PSETH</name>
<dbReference type="RefSeq" id="WP_073459533.1">
    <property type="nucleotide sequence ID" value="NZ_FRAP01000021.1"/>
</dbReference>
<protein>
    <submittedName>
        <fullName evidence="3">PPOX class probable F420-dependent enzyme</fullName>
    </submittedName>
</protein>
<dbReference type="PANTHER" id="PTHR35176:SF1">
    <property type="entry name" value="F420H(2)-DEPENDENT BILIVERDIN REDUCTASE"/>
    <property type="match status" value="1"/>
</dbReference>
<dbReference type="PANTHER" id="PTHR35176">
    <property type="entry name" value="HEME OXYGENASE HI_0854-RELATED"/>
    <property type="match status" value="1"/>
</dbReference>
<dbReference type="NCBIfam" id="TIGR03618">
    <property type="entry name" value="Rv1155_F420"/>
    <property type="match status" value="1"/>
</dbReference>
<dbReference type="GO" id="GO:0070967">
    <property type="term" value="F:coenzyme F420 binding"/>
    <property type="evidence" value="ECO:0007669"/>
    <property type="project" value="TreeGrafter"/>
</dbReference>
<keyword evidence="4" id="KW-1185">Reference proteome</keyword>
<evidence type="ECO:0000256" key="1">
    <source>
        <dbReference type="ARBA" id="ARBA00023002"/>
    </source>
</evidence>
<dbReference type="AlphaFoldDB" id="A0A1M6YQR9"/>
<dbReference type="Pfam" id="PF01243">
    <property type="entry name" value="PNPOx_N"/>
    <property type="match status" value="1"/>
</dbReference>